<dbReference type="GO" id="GO:0003677">
    <property type="term" value="F:DNA binding"/>
    <property type="evidence" value="ECO:0007669"/>
    <property type="project" value="UniProtKB-KW"/>
</dbReference>
<accession>A0A6N7EHA1</accession>
<dbReference type="PANTHER" id="PTHR34075">
    <property type="entry name" value="BLR3430 PROTEIN"/>
    <property type="match status" value="1"/>
</dbReference>
<name>A0A6N7EHA1_9MICO</name>
<protein>
    <submittedName>
        <fullName evidence="3">DNA-binding protein</fullName>
    </submittedName>
</protein>
<proteinExistence type="predicted"/>
<dbReference type="PANTHER" id="PTHR34075:SF5">
    <property type="entry name" value="BLR3430 PROTEIN"/>
    <property type="match status" value="1"/>
</dbReference>
<dbReference type="InterPro" id="IPR012340">
    <property type="entry name" value="NA-bd_OB-fold"/>
</dbReference>
<keyword evidence="4" id="KW-1185">Reference proteome</keyword>
<evidence type="ECO:0000259" key="2">
    <source>
        <dbReference type="Pfam" id="PF12172"/>
    </source>
</evidence>
<evidence type="ECO:0000313" key="4">
    <source>
        <dbReference type="Proteomes" id="UP000437709"/>
    </source>
</evidence>
<evidence type="ECO:0000313" key="3">
    <source>
        <dbReference type="EMBL" id="MPV35526.1"/>
    </source>
</evidence>
<dbReference type="EMBL" id="WHPC01000001">
    <property type="protein sequence ID" value="MPV35526.1"/>
    <property type="molecule type" value="Genomic_DNA"/>
</dbReference>
<comment type="caution">
    <text evidence="3">The sequence shown here is derived from an EMBL/GenBank/DDBJ whole genome shotgun (WGS) entry which is preliminary data.</text>
</comment>
<keyword evidence="3" id="KW-0238">DNA-binding</keyword>
<gene>
    <name evidence="3" type="ORF">GB881_00435</name>
</gene>
<dbReference type="SUPFAM" id="SSF50249">
    <property type="entry name" value="Nucleic acid-binding proteins"/>
    <property type="match status" value="1"/>
</dbReference>
<dbReference type="InterPro" id="IPR002878">
    <property type="entry name" value="ChsH2_C"/>
</dbReference>
<dbReference type="Pfam" id="PF12172">
    <property type="entry name" value="zf-ChsH2"/>
    <property type="match status" value="1"/>
</dbReference>
<dbReference type="AlphaFoldDB" id="A0A6N7EHA1"/>
<dbReference type="Proteomes" id="UP000437709">
    <property type="component" value="Unassembled WGS sequence"/>
</dbReference>
<evidence type="ECO:0000259" key="1">
    <source>
        <dbReference type="Pfam" id="PF01796"/>
    </source>
</evidence>
<dbReference type="OrthoDB" id="7470921at2"/>
<dbReference type="Pfam" id="PF01796">
    <property type="entry name" value="OB_ChsH2_C"/>
    <property type="match status" value="1"/>
</dbReference>
<dbReference type="Gene3D" id="6.10.30.10">
    <property type="match status" value="1"/>
</dbReference>
<feature type="domain" description="ChsH2 rubredoxin-like zinc ribbon" evidence="2">
    <location>
        <begin position="26"/>
        <end position="60"/>
    </location>
</feature>
<dbReference type="RefSeq" id="WP_152193430.1">
    <property type="nucleotide sequence ID" value="NZ_VUKD01000001.1"/>
</dbReference>
<sequence length="142" mass="15753">MGTTTTISVAPPAPLLPENPLYEQYFDGLRAGRITVRECTECGTGQWPPRELCGRCQGSSFAPRDVPTTGEVYTYTVMYRAFHPWFKDQLPYGVAVVEVEEGIRIIGRYVGDDPEELACGQRMEAVFDDLGEDSGSIAWRPA</sequence>
<feature type="domain" description="ChsH2 C-terminal OB-fold" evidence="1">
    <location>
        <begin position="64"/>
        <end position="128"/>
    </location>
</feature>
<reference evidence="3 4" key="1">
    <citation type="submission" date="2019-10" db="EMBL/GenBank/DDBJ databases">
        <title>Georgenia wutianyii sp. nov. and Georgenia yuyongxinii sp. nov. isolated from plateau pika (Ochotona curzoniae) in the Qinghai-Tibet plateau of China.</title>
        <authorList>
            <person name="Tian Z."/>
        </authorList>
    </citation>
    <scope>NUCLEOTIDE SEQUENCE [LARGE SCALE GENOMIC DNA]</scope>
    <source>
        <strain evidence="3 4">JCM 19765</strain>
    </source>
</reference>
<dbReference type="InterPro" id="IPR022002">
    <property type="entry name" value="ChsH2_Znr"/>
</dbReference>
<dbReference type="InterPro" id="IPR052513">
    <property type="entry name" value="Thioester_dehydratase-like"/>
</dbReference>
<organism evidence="3 4">
    <name type="scientific">Georgenia subflava</name>
    <dbReference type="NCBI Taxonomy" id="1622177"/>
    <lineage>
        <taxon>Bacteria</taxon>
        <taxon>Bacillati</taxon>
        <taxon>Actinomycetota</taxon>
        <taxon>Actinomycetes</taxon>
        <taxon>Micrococcales</taxon>
        <taxon>Bogoriellaceae</taxon>
        <taxon>Georgenia</taxon>
    </lineage>
</organism>